<reference evidence="10" key="1">
    <citation type="submission" date="2009-07" db="EMBL/GenBank/DDBJ databases">
        <title>Complete genome sequence of Rothia mucilaginosa DJ.</title>
        <authorList>
            <person name="Yamane K."/>
            <person name="Nambu T."/>
            <person name="Mashimo C."/>
            <person name="Sugimori C."/>
            <person name="Yamanaka T."/>
            <person name="Leung K."/>
            <person name="Fukushima H."/>
        </authorList>
    </citation>
    <scope>NUCLEOTIDE SEQUENCE [LARGE SCALE GENOMIC DNA]</scope>
    <source>
        <strain evidence="10">DY-18</strain>
    </source>
</reference>
<organism evidence="9 10">
    <name type="scientific">Rothia mucilaginosa (strain DY-18)</name>
    <name type="common">Stomatococcus mucilaginosus</name>
    <dbReference type="NCBI Taxonomy" id="680646"/>
    <lineage>
        <taxon>Bacteria</taxon>
        <taxon>Bacillati</taxon>
        <taxon>Actinomycetota</taxon>
        <taxon>Actinomycetes</taxon>
        <taxon>Micrococcales</taxon>
        <taxon>Micrococcaceae</taxon>
        <taxon>Rothia</taxon>
    </lineage>
</organism>
<dbReference type="Pfam" id="PF03453">
    <property type="entry name" value="MoeA_N"/>
    <property type="match status" value="1"/>
</dbReference>
<dbReference type="Proteomes" id="UP000001883">
    <property type="component" value="Chromosome"/>
</dbReference>
<evidence type="ECO:0000256" key="1">
    <source>
        <dbReference type="ARBA" id="ARBA00002901"/>
    </source>
</evidence>
<dbReference type="AlphaFoldDB" id="D2NRK1"/>
<dbReference type="SUPFAM" id="SSF63882">
    <property type="entry name" value="MoeA N-terminal region -like"/>
    <property type="match status" value="1"/>
</dbReference>
<evidence type="ECO:0000259" key="8">
    <source>
        <dbReference type="SMART" id="SM00852"/>
    </source>
</evidence>
<dbReference type="EMBL" id="AP011540">
    <property type="protein sequence ID" value="BAI64277.1"/>
    <property type="molecule type" value="Genomic_DNA"/>
</dbReference>
<keyword evidence="7" id="KW-0460">Magnesium</keyword>
<evidence type="ECO:0000313" key="10">
    <source>
        <dbReference type="Proteomes" id="UP000001883"/>
    </source>
</evidence>
<dbReference type="KEGG" id="rmu:RMDY18_04450"/>
<dbReference type="GO" id="GO:0046872">
    <property type="term" value="F:metal ion binding"/>
    <property type="evidence" value="ECO:0007669"/>
    <property type="project" value="UniProtKB-UniRule"/>
</dbReference>
<dbReference type="CDD" id="cd00887">
    <property type="entry name" value="MoeA"/>
    <property type="match status" value="1"/>
</dbReference>
<evidence type="ECO:0000256" key="4">
    <source>
        <dbReference type="ARBA" id="ARBA00022505"/>
    </source>
</evidence>
<dbReference type="UniPathway" id="UPA00344"/>
<evidence type="ECO:0000256" key="6">
    <source>
        <dbReference type="ARBA" id="ARBA00047317"/>
    </source>
</evidence>
<keyword evidence="7" id="KW-0479">Metal-binding</keyword>
<reference evidence="9 10" key="2">
    <citation type="journal article" date="2010" name="J Osaka Dent Univ">
        <title>Isolation and identification of Rothia mucilaginosa from persistent apical periodontitis lesions.</title>
        <authorList>
            <person name="Yamane K."/>
            <person name="Yoshida M."/>
            <person name="Fujihira T."/>
            <person name="Baba T."/>
            <person name="Tsuji N."/>
            <person name="Hayashi H."/>
            <person name="Sugimori C."/>
            <person name="Yamanaka T."/>
            <person name="Mashimo C."/>
            <person name="Nambu T."/>
            <person name="Kawai H."/>
            <person name="Fukushima H."/>
        </authorList>
    </citation>
    <scope>NUCLEOTIDE SEQUENCE [LARGE SCALE GENOMIC DNA]</scope>
    <source>
        <strain evidence="9 10">DY-18</strain>
    </source>
</reference>
<evidence type="ECO:0000256" key="3">
    <source>
        <dbReference type="ARBA" id="ARBA00010763"/>
    </source>
</evidence>
<dbReference type="SUPFAM" id="SSF63867">
    <property type="entry name" value="MoeA C-terminal domain-like"/>
    <property type="match status" value="1"/>
</dbReference>
<dbReference type="SUPFAM" id="SSF53218">
    <property type="entry name" value="Molybdenum cofactor biosynthesis proteins"/>
    <property type="match status" value="1"/>
</dbReference>
<evidence type="ECO:0000256" key="2">
    <source>
        <dbReference type="ARBA" id="ARBA00005046"/>
    </source>
</evidence>
<sequence length="496" mass="53650">MPRTPPGAYRSLGETAFTSPQKHTYTSHNRRRTIGTAMIAPEFNGTPSTEEYRAYLALLLREVFIGTAETVPLYHAAGRILAQDVTARMDVPSFDNSQMDGYALTAEAAEREDRIFTVGREIPAGRPLQRSRSSDDLTYPIMTGAPMPKGYDAVIPVEQSERIEYPDLPESFGRPSEKVKLAPGKPGQFVRRRGEDVVTGQVLARAGERITPAMLGALASQGYARLTVAAGPRVLVCTGGDEILSGVEEDGSATTQELGQGQIFDANGPMLTAMLREDGAEVRRIAIGDDPVELVHRLVAEYESFKPDIIITSGGISHGKYEVVRNAIAKAHEADILVPVSWFGHVSQQPGGPQGVNLLDFKGHRVPMISFPGNPVSTLISYALILRPYLRAGGPYGVPYAVASEQATLNNAPRGVLVTETPLTAPAAKRQFLRGTLAMVEVEPGTYRVELYPDVLSGSHLLHRAAQADVLIELAPGTTYTGGEAVPYHRIRLTDN</sequence>
<dbReference type="InterPro" id="IPR005111">
    <property type="entry name" value="MoeA_C_domain_IV"/>
</dbReference>
<keyword evidence="10" id="KW-1185">Reference proteome</keyword>
<dbReference type="HOGENOM" id="CLU_010186_7_0_11"/>
<dbReference type="InterPro" id="IPR036688">
    <property type="entry name" value="MoeA_C_domain_IV_sf"/>
</dbReference>
<dbReference type="Pfam" id="PF03454">
    <property type="entry name" value="MoeA_C"/>
    <property type="match status" value="1"/>
</dbReference>
<gene>
    <name evidence="9" type="ordered locus">RMDY18_04450</name>
</gene>
<feature type="domain" description="MoaB/Mog" evidence="8">
    <location>
        <begin position="235"/>
        <end position="392"/>
    </location>
</feature>
<dbReference type="InterPro" id="IPR005110">
    <property type="entry name" value="MoeA_linker/N"/>
</dbReference>
<evidence type="ECO:0000313" key="9">
    <source>
        <dbReference type="EMBL" id="BAI64277.1"/>
    </source>
</evidence>
<dbReference type="PANTHER" id="PTHR10192">
    <property type="entry name" value="MOLYBDOPTERIN BIOSYNTHESIS PROTEIN"/>
    <property type="match status" value="1"/>
</dbReference>
<comment type="catalytic activity">
    <reaction evidence="6">
        <text>adenylyl-molybdopterin + molybdate = Mo-molybdopterin + AMP + H(+)</text>
        <dbReference type="Rhea" id="RHEA:35047"/>
        <dbReference type="ChEBI" id="CHEBI:15378"/>
        <dbReference type="ChEBI" id="CHEBI:36264"/>
        <dbReference type="ChEBI" id="CHEBI:62727"/>
        <dbReference type="ChEBI" id="CHEBI:71302"/>
        <dbReference type="ChEBI" id="CHEBI:456215"/>
        <dbReference type="EC" id="2.10.1.1"/>
    </reaction>
</comment>
<dbReference type="Gene3D" id="3.90.105.10">
    <property type="entry name" value="Molybdopterin biosynthesis moea protein, domain 2"/>
    <property type="match status" value="1"/>
</dbReference>
<dbReference type="GO" id="GO:0061599">
    <property type="term" value="F:molybdopterin molybdotransferase activity"/>
    <property type="evidence" value="ECO:0007669"/>
    <property type="project" value="UniProtKB-UniRule"/>
</dbReference>
<dbReference type="eggNOG" id="COG0303">
    <property type="taxonomic scope" value="Bacteria"/>
</dbReference>
<keyword evidence="4 7" id="KW-0500">Molybdenum</keyword>
<evidence type="ECO:0000256" key="5">
    <source>
        <dbReference type="ARBA" id="ARBA00023150"/>
    </source>
</evidence>
<dbReference type="InterPro" id="IPR036425">
    <property type="entry name" value="MoaB/Mog-like_dom_sf"/>
</dbReference>
<dbReference type="Gene3D" id="2.170.190.11">
    <property type="entry name" value="Molybdopterin biosynthesis moea protein, domain 3"/>
    <property type="match status" value="1"/>
</dbReference>
<dbReference type="GO" id="GO:0005829">
    <property type="term" value="C:cytosol"/>
    <property type="evidence" value="ECO:0007669"/>
    <property type="project" value="TreeGrafter"/>
</dbReference>
<dbReference type="Pfam" id="PF00994">
    <property type="entry name" value="MoCF_biosynth"/>
    <property type="match status" value="1"/>
</dbReference>
<dbReference type="PANTHER" id="PTHR10192:SF5">
    <property type="entry name" value="GEPHYRIN"/>
    <property type="match status" value="1"/>
</dbReference>
<proteinExistence type="inferred from homology"/>
<comment type="similarity">
    <text evidence="3 7">Belongs to the MoeA family.</text>
</comment>
<evidence type="ECO:0000256" key="7">
    <source>
        <dbReference type="RuleBase" id="RU365090"/>
    </source>
</evidence>
<keyword evidence="7" id="KW-0808">Transferase</keyword>
<keyword evidence="5 7" id="KW-0501">Molybdenum cofactor biosynthesis</keyword>
<dbReference type="Gene3D" id="2.40.340.10">
    <property type="entry name" value="MoeA, C-terminal, domain IV"/>
    <property type="match status" value="1"/>
</dbReference>
<dbReference type="SMART" id="SM00852">
    <property type="entry name" value="MoCF_biosynth"/>
    <property type="match status" value="1"/>
</dbReference>
<comment type="pathway">
    <text evidence="2 7">Cofactor biosynthesis; molybdopterin biosynthesis.</text>
</comment>
<comment type="function">
    <text evidence="1 7">Catalyzes the insertion of molybdate into adenylated molybdopterin with the concomitant release of AMP.</text>
</comment>
<dbReference type="EC" id="2.10.1.1" evidence="7"/>
<name>D2NRK1_ROTMD</name>
<comment type="cofactor">
    <cofactor evidence="7">
        <name>Mg(2+)</name>
        <dbReference type="ChEBI" id="CHEBI:18420"/>
    </cofactor>
</comment>
<reference evidence="9 10" key="3">
    <citation type="journal article" date="2010" name="Sequencing">
        <title>Complete Genome Sequence of Rothia mucilaginosa DY-18: A Clinical Isolate with Dense Meshwork-Like Structures from a Persistent Apical Periodontitis Lesion.</title>
        <authorList>
            <person name="Yamane K."/>
            <person name="Nambu T."/>
            <person name="Yamanaka T."/>
            <person name="Mashimo C."/>
            <person name="Sugimori C."/>
            <person name="Leung K.-P."/>
            <person name="Fukushima H."/>
        </authorList>
    </citation>
    <scope>NUCLEOTIDE SEQUENCE [LARGE SCALE GENOMIC DNA]</scope>
    <source>
        <strain evidence="9 10">DY-18</strain>
    </source>
</reference>
<protein>
    <recommendedName>
        <fullName evidence="7">Molybdopterin molybdenumtransferase</fullName>
        <ecNumber evidence="7">2.10.1.1</ecNumber>
    </recommendedName>
</protein>
<dbReference type="InterPro" id="IPR038987">
    <property type="entry name" value="MoeA-like"/>
</dbReference>
<dbReference type="Gene3D" id="3.40.980.10">
    <property type="entry name" value="MoaB/Mog-like domain"/>
    <property type="match status" value="1"/>
</dbReference>
<dbReference type="STRING" id="680646.RMDY18_04450"/>
<dbReference type="InterPro" id="IPR036135">
    <property type="entry name" value="MoeA_linker/N_sf"/>
</dbReference>
<accession>D2NRK1</accession>
<dbReference type="InterPro" id="IPR001453">
    <property type="entry name" value="MoaB/Mog_dom"/>
</dbReference>
<dbReference type="GO" id="GO:0006777">
    <property type="term" value="P:Mo-molybdopterin cofactor biosynthetic process"/>
    <property type="evidence" value="ECO:0007669"/>
    <property type="project" value="UniProtKB-UniRule"/>
</dbReference>